<evidence type="ECO:0000313" key="5">
    <source>
        <dbReference type="EMBL" id="HIX67035.1"/>
    </source>
</evidence>
<dbReference type="GO" id="GO:0003700">
    <property type="term" value="F:DNA-binding transcription factor activity"/>
    <property type="evidence" value="ECO:0007669"/>
    <property type="project" value="InterPro"/>
</dbReference>
<dbReference type="AlphaFoldDB" id="A0A9D1WUF9"/>
<proteinExistence type="predicted"/>
<gene>
    <name evidence="5" type="ORF">H9735_02770</name>
</gene>
<dbReference type="Gene3D" id="2.60.120.10">
    <property type="entry name" value="Jelly Rolls"/>
    <property type="match status" value="1"/>
</dbReference>
<evidence type="ECO:0000256" key="3">
    <source>
        <dbReference type="ARBA" id="ARBA00023163"/>
    </source>
</evidence>
<dbReference type="SUPFAM" id="SSF46689">
    <property type="entry name" value="Homeodomain-like"/>
    <property type="match status" value="2"/>
</dbReference>
<reference evidence="5" key="1">
    <citation type="journal article" date="2021" name="PeerJ">
        <title>Extensive microbial diversity within the chicken gut microbiome revealed by metagenomics and culture.</title>
        <authorList>
            <person name="Gilroy R."/>
            <person name="Ravi A."/>
            <person name="Getino M."/>
            <person name="Pursley I."/>
            <person name="Horton D.L."/>
            <person name="Alikhan N.F."/>
            <person name="Baker D."/>
            <person name="Gharbi K."/>
            <person name="Hall N."/>
            <person name="Watson M."/>
            <person name="Adriaenssens E.M."/>
            <person name="Foster-Nyarko E."/>
            <person name="Jarju S."/>
            <person name="Secka A."/>
            <person name="Antonio M."/>
            <person name="Oren A."/>
            <person name="Chaudhuri R.R."/>
            <person name="La Ragione R."/>
            <person name="Hildebrand F."/>
            <person name="Pallen M.J."/>
        </authorList>
    </citation>
    <scope>NUCLEOTIDE SEQUENCE</scope>
    <source>
        <strain evidence="5">CHK191-13928</strain>
    </source>
</reference>
<dbReference type="SUPFAM" id="SSF51215">
    <property type="entry name" value="Regulatory protein AraC"/>
    <property type="match status" value="1"/>
</dbReference>
<keyword evidence="3" id="KW-0804">Transcription</keyword>
<evidence type="ECO:0000313" key="6">
    <source>
        <dbReference type="Proteomes" id="UP000886721"/>
    </source>
</evidence>
<dbReference type="InterPro" id="IPR018062">
    <property type="entry name" value="HTH_AraC-typ_CS"/>
</dbReference>
<dbReference type="PANTHER" id="PTHR43280:SF28">
    <property type="entry name" value="HTH-TYPE TRANSCRIPTIONAL ACTIVATOR RHAS"/>
    <property type="match status" value="1"/>
</dbReference>
<dbReference type="PANTHER" id="PTHR43280">
    <property type="entry name" value="ARAC-FAMILY TRANSCRIPTIONAL REGULATOR"/>
    <property type="match status" value="1"/>
</dbReference>
<dbReference type="InterPro" id="IPR014710">
    <property type="entry name" value="RmlC-like_jellyroll"/>
</dbReference>
<sequence>MPEIIYTVPKDEKGKELVTHGTSLFPCEIYDRDVHQYITNEIPPHWHHDMELFLLIEGSAHLSFADAEYDLKPGEGFFANSGVLHGISCLSGDVCHYHSMVFDPIILSGASGSAYDLLYLRPFMEHGSPVRIFRPHDNMKGDVLADLFSSAFDACASGADGYEFVVRNLLSQIFLILKEFSDYKNDRKNSQQELRMKQMLSWLDEHYMEEISVSQLADAAGICVRECQRSFANILHTTPIRYLNRRRITIAAGFLVSTDMSISEIGLCCGFDNPSYFTKQFKEIIGMTPKVYRKKYNSEPDDDSPN</sequence>
<reference evidence="5" key="2">
    <citation type="submission" date="2021-04" db="EMBL/GenBank/DDBJ databases">
        <authorList>
            <person name="Gilroy R."/>
        </authorList>
    </citation>
    <scope>NUCLEOTIDE SEQUENCE</scope>
    <source>
        <strain evidence="5">CHK191-13928</strain>
    </source>
</reference>
<dbReference type="Pfam" id="PF02311">
    <property type="entry name" value="AraC_binding"/>
    <property type="match status" value="1"/>
</dbReference>
<dbReference type="InterPro" id="IPR018060">
    <property type="entry name" value="HTH_AraC"/>
</dbReference>
<dbReference type="InterPro" id="IPR020449">
    <property type="entry name" value="Tscrpt_reg_AraC-type_HTH"/>
</dbReference>
<feature type="domain" description="HTH araC/xylS-type" evidence="4">
    <location>
        <begin position="197"/>
        <end position="295"/>
    </location>
</feature>
<dbReference type="PROSITE" id="PS01124">
    <property type="entry name" value="HTH_ARAC_FAMILY_2"/>
    <property type="match status" value="1"/>
</dbReference>
<dbReference type="PROSITE" id="PS00041">
    <property type="entry name" value="HTH_ARAC_FAMILY_1"/>
    <property type="match status" value="1"/>
</dbReference>
<keyword evidence="1" id="KW-0805">Transcription regulation</keyword>
<accession>A0A9D1WUF9</accession>
<dbReference type="InterPro" id="IPR009057">
    <property type="entry name" value="Homeodomain-like_sf"/>
</dbReference>
<dbReference type="PRINTS" id="PR00032">
    <property type="entry name" value="HTHARAC"/>
</dbReference>
<evidence type="ECO:0000256" key="2">
    <source>
        <dbReference type="ARBA" id="ARBA00023125"/>
    </source>
</evidence>
<dbReference type="InterPro" id="IPR003313">
    <property type="entry name" value="AraC-bd"/>
</dbReference>
<comment type="caution">
    <text evidence="5">The sequence shown here is derived from an EMBL/GenBank/DDBJ whole genome shotgun (WGS) entry which is preliminary data.</text>
</comment>
<dbReference type="InterPro" id="IPR037923">
    <property type="entry name" value="HTH-like"/>
</dbReference>
<dbReference type="EMBL" id="DXEM01000007">
    <property type="protein sequence ID" value="HIX67035.1"/>
    <property type="molecule type" value="Genomic_DNA"/>
</dbReference>
<organism evidence="5 6">
    <name type="scientific">Candidatus Anaerostipes excrementavium</name>
    <dbReference type="NCBI Taxonomy" id="2838463"/>
    <lineage>
        <taxon>Bacteria</taxon>
        <taxon>Bacillati</taxon>
        <taxon>Bacillota</taxon>
        <taxon>Clostridia</taxon>
        <taxon>Lachnospirales</taxon>
        <taxon>Lachnospiraceae</taxon>
        <taxon>Anaerostipes</taxon>
    </lineage>
</organism>
<evidence type="ECO:0000256" key="1">
    <source>
        <dbReference type="ARBA" id="ARBA00023015"/>
    </source>
</evidence>
<dbReference type="GO" id="GO:0043565">
    <property type="term" value="F:sequence-specific DNA binding"/>
    <property type="evidence" value="ECO:0007669"/>
    <property type="project" value="InterPro"/>
</dbReference>
<name>A0A9D1WUF9_9FIRM</name>
<dbReference type="Pfam" id="PF12833">
    <property type="entry name" value="HTH_18"/>
    <property type="match status" value="1"/>
</dbReference>
<dbReference type="Gene3D" id="1.10.10.60">
    <property type="entry name" value="Homeodomain-like"/>
    <property type="match status" value="2"/>
</dbReference>
<keyword evidence="2" id="KW-0238">DNA-binding</keyword>
<dbReference type="Proteomes" id="UP000886721">
    <property type="component" value="Unassembled WGS sequence"/>
</dbReference>
<dbReference type="SMART" id="SM00342">
    <property type="entry name" value="HTH_ARAC"/>
    <property type="match status" value="1"/>
</dbReference>
<evidence type="ECO:0000259" key="4">
    <source>
        <dbReference type="PROSITE" id="PS01124"/>
    </source>
</evidence>
<protein>
    <submittedName>
        <fullName evidence="5">AraC family transcriptional regulator</fullName>
    </submittedName>
</protein>